<dbReference type="Proteomes" id="UP000316330">
    <property type="component" value="Unassembled WGS sequence"/>
</dbReference>
<dbReference type="OrthoDB" id="2599765at2"/>
<dbReference type="RefSeq" id="WP_144706713.1">
    <property type="nucleotide sequence ID" value="NZ_VNJJ01000019.1"/>
</dbReference>
<keyword evidence="3" id="KW-1185">Reference proteome</keyword>
<dbReference type="PROSITE" id="PS51257">
    <property type="entry name" value="PROKAR_LIPOPROTEIN"/>
    <property type="match status" value="1"/>
</dbReference>
<accession>A0A559J7V2</accession>
<sequence length="251" mass="27564">MLIPSRVKKTISLICLITVGLLTASCSNGTIENTGPSAAVESTLETAMGAVQQSPEEKDEAFEPYLLASLPDRRISLFAEENGVTLQTGDLKRQYEWNYMTPRGIVPRLHVRDYDGDGADELAVILYMGSGTGVSVEELHLIKLDDLRDYALQENEYRPQIEQAIADLKTSSAIPQRYADETLLFGNWVAYDANESGLRTTIGIGIAGKESPMSVYIGELIADVNYKDGAFTLSGFRFEKAKQEAETVQPS</sequence>
<proteinExistence type="predicted"/>
<dbReference type="EMBL" id="VNJJ01000019">
    <property type="protein sequence ID" value="TVX95970.1"/>
    <property type="molecule type" value="Genomic_DNA"/>
</dbReference>
<reference evidence="2 3" key="1">
    <citation type="submission" date="2019-07" db="EMBL/GenBank/DDBJ databases">
        <authorList>
            <person name="Kim J."/>
        </authorList>
    </citation>
    <scope>NUCLEOTIDE SEQUENCE [LARGE SCALE GENOMIC DNA]</scope>
    <source>
        <strain evidence="2 3">G13</strain>
    </source>
</reference>
<evidence type="ECO:0000256" key="1">
    <source>
        <dbReference type="SAM" id="SignalP"/>
    </source>
</evidence>
<comment type="caution">
    <text evidence="2">The sequence shown here is derived from an EMBL/GenBank/DDBJ whole genome shotgun (WGS) entry which is preliminary data.</text>
</comment>
<feature type="signal peptide" evidence="1">
    <location>
        <begin position="1"/>
        <end position="24"/>
    </location>
</feature>
<gene>
    <name evidence="2" type="ORF">FPZ45_22390</name>
</gene>
<keyword evidence="1" id="KW-0732">Signal</keyword>
<organism evidence="2 3">
    <name type="scientific">Cohnella terricola</name>
    <dbReference type="NCBI Taxonomy" id="1289167"/>
    <lineage>
        <taxon>Bacteria</taxon>
        <taxon>Bacillati</taxon>
        <taxon>Bacillota</taxon>
        <taxon>Bacilli</taxon>
        <taxon>Bacillales</taxon>
        <taxon>Paenibacillaceae</taxon>
        <taxon>Cohnella</taxon>
    </lineage>
</organism>
<feature type="chain" id="PRO_5021981834" description="Lipoprotein" evidence="1">
    <location>
        <begin position="25"/>
        <end position="251"/>
    </location>
</feature>
<evidence type="ECO:0000313" key="3">
    <source>
        <dbReference type="Proteomes" id="UP000316330"/>
    </source>
</evidence>
<evidence type="ECO:0008006" key="4">
    <source>
        <dbReference type="Google" id="ProtNLM"/>
    </source>
</evidence>
<name>A0A559J7V2_9BACL</name>
<dbReference type="AlphaFoldDB" id="A0A559J7V2"/>
<evidence type="ECO:0000313" key="2">
    <source>
        <dbReference type="EMBL" id="TVX95970.1"/>
    </source>
</evidence>
<protein>
    <recommendedName>
        <fullName evidence="4">Lipoprotein</fullName>
    </recommendedName>
</protein>